<proteinExistence type="predicted"/>
<dbReference type="EMBL" id="JASPKY010001195">
    <property type="protein sequence ID" value="KAK9675255.1"/>
    <property type="molecule type" value="Genomic_DNA"/>
</dbReference>
<protein>
    <submittedName>
        <fullName evidence="2">Uncharacterized protein</fullName>
    </submittedName>
</protein>
<feature type="compositionally biased region" description="Polar residues" evidence="1">
    <location>
        <begin position="672"/>
        <end position="681"/>
    </location>
</feature>
<name>A0AAW1HFU1_POPJA</name>
<dbReference type="AlphaFoldDB" id="A0AAW1HFU1"/>
<accession>A0AAW1HFU1</accession>
<sequence length="791" mass="85440">VVAVVVTGATVGIVIGIVYAAGGLTSADLHCTNVGDPQNGRVVASADVVTIVWFNSIVAEHCNITYEGSIYLDEAWQANFTTDLTFYVYRAPNIIPVCTTITVHMTAYSNAGYSSNTIKMEHDTSTPLIDEVNVNDEVISWTLTDNRPGCTFEIQIDGQPLNELTPERMFETSILDHCQQYQITITPIHSNQGRGTGYTLPFQHDINATSVKQFSVDDPDGIVTATWYKEHPKCMVVINVNERDTYITAPTGLRVLDTTDFPVCSTETHSISAQYYWPDLDKTGPLELIDFQKRLLPYKGMDVIVNVNREITAKLRTIDAFDECVEKVGGFQMFTMGSDCFAGTFYDLTSTTAATTTSMETTIPESTESSTETIYTTTDTTSSTETTSDATTTESTETSSISTETSSETTPTETTESSSISTETSSETTPTETTESSSISTETSSETTPTETTESSSISTETSSETTPTETTESSSISTDTSSISTETSSETTPTETTESSSISTDTSSISTETSSETTPTETTESSSISTDTSSISTETSSETTPTETTESSSISTDTSSISTETSSETTPTETTESSSISTDTSSISTETSSETTPTETTESSSISTDTSSETTPTETTESSSISTDTSSISTETSSETTPTETTESSSISTDTSSISTETSSETHNENGSEGVNESQDNGLFRKFKILPRQENDFTNVDFTCQDNGLFRKFKILPRQENDFTNVDFTCDLENDTEVFEMTVSPSFKDSVGIGIVPVTCLYTVNFEDDSEPILQLIEDSSSRICPQYNT</sequence>
<organism evidence="2 3">
    <name type="scientific">Popillia japonica</name>
    <name type="common">Japanese beetle</name>
    <dbReference type="NCBI Taxonomy" id="7064"/>
    <lineage>
        <taxon>Eukaryota</taxon>
        <taxon>Metazoa</taxon>
        <taxon>Ecdysozoa</taxon>
        <taxon>Arthropoda</taxon>
        <taxon>Hexapoda</taxon>
        <taxon>Insecta</taxon>
        <taxon>Pterygota</taxon>
        <taxon>Neoptera</taxon>
        <taxon>Endopterygota</taxon>
        <taxon>Coleoptera</taxon>
        <taxon>Polyphaga</taxon>
        <taxon>Scarabaeiformia</taxon>
        <taxon>Scarabaeidae</taxon>
        <taxon>Rutelinae</taxon>
        <taxon>Popillia</taxon>
    </lineage>
</organism>
<evidence type="ECO:0000313" key="2">
    <source>
        <dbReference type="EMBL" id="KAK9675255.1"/>
    </source>
</evidence>
<comment type="caution">
    <text evidence="2">The sequence shown here is derived from an EMBL/GenBank/DDBJ whole genome shotgun (WGS) entry which is preliminary data.</text>
</comment>
<feature type="non-terminal residue" evidence="2">
    <location>
        <position position="1"/>
    </location>
</feature>
<reference evidence="2 3" key="1">
    <citation type="journal article" date="2024" name="BMC Genomics">
        <title>De novo assembly and annotation of Popillia japonica's genome with initial clues to its potential as an invasive pest.</title>
        <authorList>
            <person name="Cucini C."/>
            <person name="Boschi S."/>
            <person name="Funari R."/>
            <person name="Cardaioli E."/>
            <person name="Iannotti N."/>
            <person name="Marturano G."/>
            <person name="Paoli F."/>
            <person name="Bruttini M."/>
            <person name="Carapelli A."/>
            <person name="Frati F."/>
            <person name="Nardi F."/>
        </authorList>
    </citation>
    <scope>NUCLEOTIDE SEQUENCE [LARGE SCALE GENOMIC DNA]</scope>
    <source>
        <strain evidence="2">DMR45628</strain>
    </source>
</reference>
<dbReference type="Proteomes" id="UP001458880">
    <property type="component" value="Unassembled WGS sequence"/>
</dbReference>
<gene>
    <name evidence="2" type="ORF">QE152_g40499</name>
</gene>
<feature type="compositionally biased region" description="Low complexity" evidence="1">
    <location>
        <begin position="357"/>
        <end position="664"/>
    </location>
</feature>
<evidence type="ECO:0000256" key="1">
    <source>
        <dbReference type="SAM" id="MobiDB-lite"/>
    </source>
</evidence>
<keyword evidence="3" id="KW-1185">Reference proteome</keyword>
<feature type="region of interest" description="Disordered" evidence="1">
    <location>
        <begin position="357"/>
        <end position="681"/>
    </location>
</feature>
<evidence type="ECO:0000313" key="3">
    <source>
        <dbReference type="Proteomes" id="UP001458880"/>
    </source>
</evidence>